<keyword evidence="3 11" id="KW-0418">Kinase</keyword>
<dbReference type="Gene3D" id="1.10.510.10">
    <property type="entry name" value="Transferase(Phosphotransferase) domain 1"/>
    <property type="match status" value="1"/>
</dbReference>
<comment type="similarity">
    <text evidence="5">Belongs to the protein kinase superfamily. STE Ser/Thr protein kinase family. MAP kinase kinase subfamily.</text>
</comment>
<feature type="domain" description="Protein kinase" evidence="10">
    <location>
        <begin position="1"/>
        <end position="156"/>
    </location>
</feature>
<keyword evidence="4" id="KW-0067">ATP-binding</keyword>
<reference evidence="11" key="1">
    <citation type="journal article" date="2014" name="PLoS ONE">
        <title>Transcriptome-Based Identification of ABC Transporters in the Western Tarnished Plant Bug Lygus hesperus.</title>
        <authorList>
            <person name="Hull J.J."/>
            <person name="Chaney K."/>
            <person name="Geib S.M."/>
            <person name="Fabrick J.A."/>
            <person name="Brent C.S."/>
            <person name="Walsh D."/>
            <person name="Lavine L.C."/>
        </authorList>
    </citation>
    <scope>NUCLEOTIDE SEQUENCE</scope>
</reference>
<comment type="catalytic activity">
    <reaction evidence="8">
        <text>L-threonyl-[protein] + ATP = O-phospho-L-threonyl-[protein] + ADP + H(+)</text>
        <dbReference type="Rhea" id="RHEA:46608"/>
        <dbReference type="Rhea" id="RHEA-COMP:11060"/>
        <dbReference type="Rhea" id="RHEA-COMP:11605"/>
        <dbReference type="ChEBI" id="CHEBI:15378"/>
        <dbReference type="ChEBI" id="CHEBI:30013"/>
        <dbReference type="ChEBI" id="CHEBI:30616"/>
        <dbReference type="ChEBI" id="CHEBI:61977"/>
        <dbReference type="ChEBI" id="CHEBI:456216"/>
        <dbReference type="EC" id="2.7.12.2"/>
    </reaction>
</comment>
<reference evidence="11" key="2">
    <citation type="submission" date="2014-07" db="EMBL/GenBank/DDBJ databases">
        <authorList>
            <person name="Hull J."/>
        </authorList>
    </citation>
    <scope>NUCLEOTIDE SEQUENCE</scope>
</reference>
<dbReference type="PANTHER" id="PTHR48013">
    <property type="entry name" value="DUAL SPECIFICITY MITOGEN-ACTIVATED PROTEIN KINASE KINASE 5-RELATED"/>
    <property type="match status" value="1"/>
</dbReference>
<dbReference type="InterPro" id="IPR008271">
    <property type="entry name" value="Ser/Thr_kinase_AS"/>
</dbReference>
<proteinExistence type="inferred from homology"/>
<evidence type="ECO:0000259" key="10">
    <source>
        <dbReference type="PROSITE" id="PS50011"/>
    </source>
</evidence>
<dbReference type="Pfam" id="PF00069">
    <property type="entry name" value="Pkinase"/>
    <property type="match status" value="1"/>
</dbReference>
<sequence length="197" mass="21666">MVQGFIYLHNVLGCVHRDVKPGNVLMNSFGEIRISDFGIVAELASMSRNCMTFVGTTVYMSPERIDSMSYSYPGDIWSMGLALLFCAIGSPPIENTGGYFGIMNRILRHPPPTLRGRRSVSGEVFSDICVDFIDACLHKEPGQRATARELLHHPFVASSLGTHATVPYWPKGLNICQLTTNTSDAIAAGTLQTNRQR</sequence>
<dbReference type="GO" id="GO:0005524">
    <property type="term" value="F:ATP binding"/>
    <property type="evidence" value="ECO:0007669"/>
    <property type="project" value="UniProtKB-KW"/>
</dbReference>
<keyword evidence="1" id="KW-0808">Transferase</keyword>
<dbReference type="SUPFAM" id="SSF56112">
    <property type="entry name" value="Protein kinase-like (PK-like)"/>
    <property type="match status" value="1"/>
</dbReference>
<dbReference type="EMBL" id="GBHO01027259">
    <property type="protein sequence ID" value="JAG16345.1"/>
    <property type="molecule type" value="Transcribed_RNA"/>
</dbReference>
<dbReference type="PANTHER" id="PTHR48013:SF9">
    <property type="entry name" value="DUAL SPECIFICITY MITOGEN-ACTIVATED PROTEIN KINASE KINASE 5"/>
    <property type="match status" value="1"/>
</dbReference>
<comment type="catalytic activity">
    <reaction evidence="7">
        <text>L-seryl-[protein] + ATP = O-phospho-L-seryl-[protein] + ADP + H(+)</text>
        <dbReference type="Rhea" id="RHEA:17989"/>
        <dbReference type="Rhea" id="RHEA-COMP:9863"/>
        <dbReference type="Rhea" id="RHEA-COMP:11604"/>
        <dbReference type="ChEBI" id="CHEBI:15378"/>
        <dbReference type="ChEBI" id="CHEBI:29999"/>
        <dbReference type="ChEBI" id="CHEBI:30616"/>
        <dbReference type="ChEBI" id="CHEBI:83421"/>
        <dbReference type="ChEBI" id="CHEBI:456216"/>
        <dbReference type="EC" id="2.7.12.2"/>
    </reaction>
</comment>
<evidence type="ECO:0000256" key="9">
    <source>
        <dbReference type="ARBA" id="ARBA00051693"/>
    </source>
</evidence>
<evidence type="ECO:0000256" key="3">
    <source>
        <dbReference type="ARBA" id="ARBA00022777"/>
    </source>
</evidence>
<comment type="catalytic activity">
    <reaction evidence="9">
        <text>L-tyrosyl-[protein] + ATP = O-phospho-L-tyrosyl-[protein] + ADP + H(+)</text>
        <dbReference type="Rhea" id="RHEA:10596"/>
        <dbReference type="Rhea" id="RHEA-COMP:10136"/>
        <dbReference type="Rhea" id="RHEA-COMP:20101"/>
        <dbReference type="ChEBI" id="CHEBI:15378"/>
        <dbReference type="ChEBI" id="CHEBI:30616"/>
        <dbReference type="ChEBI" id="CHEBI:46858"/>
        <dbReference type="ChEBI" id="CHEBI:61978"/>
        <dbReference type="ChEBI" id="CHEBI:456216"/>
        <dbReference type="EC" id="2.7.12.2"/>
    </reaction>
</comment>
<dbReference type="InterPro" id="IPR011009">
    <property type="entry name" value="Kinase-like_dom_sf"/>
</dbReference>
<evidence type="ECO:0000256" key="7">
    <source>
        <dbReference type="ARBA" id="ARBA00049014"/>
    </source>
</evidence>
<accession>A0A0A9XGY2</accession>
<dbReference type="PROSITE" id="PS00108">
    <property type="entry name" value="PROTEIN_KINASE_ST"/>
    <property type="match status" value="1"/>
</dbReference>
<evidence type="ECO:0000256" key="5">
    <source>
        <dbReference type="ARBA" id="ARBA00038035"/>
    </source>
</evidence>
<evidence type="ECO:0000256" key="6">
    <source>
        <dbReference type="ARBA" id="ARBA00038999"/>
    </source>
</evidence>
<protein>
    <recommendedName>
        <fullName evidence="6">mitogen-activated protein kinase kinase</fullName>
        <ecNumber evidence="6">2.7.12.2</ecNumber>
    </recommendedName>
</protein>
<evidence type="ECO:0000256" key="2">
    <source>
        <dbReference type="ARBA" id="ARBA00022741"/>
    </source>
</evidence>
<dbReference type="PROSITE" id="PS50011">
    <property type="entry name" value="PROTEIN_KINASE_DOM"/>
    <property type="match status" value="1"/>
</dbReference>
<name>A0A0A9XGY2_LYGHE</name>
<evidence type="ECO:0000313" key="11">
    <source>
        <dbReference type="EMBL" id="JAG16345.1"/>
    </source>
</evidence>
<keyword evidence="2" id="KW-0547">Nucleotide-binding</keyword>
<evidence type="ECO:0000256" key="8">
    <source>
        <dbReference type="ARBA" id="ARBA00049299"/>
    </source>
</evidence>
<evidence type="ECO:0000256" key="4">
    <source>
        <dbReference type="ARBA" id="ARBA00022840"/>
    </source>
</evidence>
<dbReference type="InterPro" id="IPR000719">
    <property type="entry name" value="Prot_kinase_dom"/>
</dbReference>
<gene>
    <name evidence="11" type="primary">MKK6</name>
    <name evidence="11" type="ORF">CM83_100433</name>
</gene>
<dbReference type="SMART" id="SM00220">
    <property type="entry name" value="S_TKc"/>
    <property type="match status" value="1"/>
</dbReference>
<evidence type="ECO:0000256" key="1">
    <source>
        <dbReference type="ARBA" id="ARBA00022679"/>
    </source>
</evidence>
<dbReference type="GO" id="GO:0004708">
    <property type="term" value="F:MAP kinase kinase activity"/>
    <property type="evidence" value="ECO:0007669"/>
    <property type="project" value="UniProtKB-EC"/>
</dbReference>
<organism evidence="11">
    <name type="scientific">Lygus hesperus</name>
    <name type="common">Western plant bug</name>
    <dbReference type="NCBI Taxonomy" id="30085"/>
    <lineage>
        <taxon>Eukaryota</taxon>
        <taxon>Metazoa</taxon>
        <taxon>Ecdysozoa</taxon>
        <taxon>Arthropoda</taxon>
        <taxon>Hexapoda</taxon>
        <taxon>Insecta</taxon>
        <taxon>Pterygota</taxon>
        <taxon>Neoptera</taxon>
        <taxon>Paraneoptera</taxon>
        <taxon>Hemiptera</taxon>
        <taxon>Heteroptera</taxon>
        <taxon>Panheteroptera</taxon>
        <taxon>Cimicomorpha</taxon>
        <taxon>Miridae</taxon>
        <taxon>Mirini</taxon>
        <taxon>Lygus</taxon>
    </lineage>
</organism>
<dbReference type="AlphaFoldDB" id="A0A0A9XGY2"/>
<dbReference type="EC" id="2.7.12.2" evidence="6"/>